<dbReference type="Pfam" id="PF12728">
    <property type="entry name" value="HTH_17"/>
    <property type="match status" value="1"/>
</dbReference>
<gene>
    <name evidence="2" type="ORF">ACFOW8_20960</name>
</gene>
<dbReference type="EMBL" id="JBHSBA010000014">
    <property type="protein sequence ID" value="MFC4127404.1"/>
    <property type="molecule type" value="Genomic_DNA"/>
</dbReference>
<evidence type="ECO:0000313" key="3">
    <source>
        <dbReference type="Proteomes" id="UP001595767"/>
    </source>
</evidence>
<name>A0ABV8LAK8_9NOCA</name>
<comment type="caution">
    <text evidence="2">The sequence shown here is derived from an EMBL/GenBank/DDBJ whole genome shotgun (WGS) entry which is preliminary data.</text>
</comment>
<proteinExistence type="predicted"/>
<evidence type="ECO:0000313" key="2">
    <source>
        <dbReference type="EMBL" id="MFC4127404.1"/>
    </source>
</evidence>
<dbReference type="SUPFAM" id="SSF46955">
    <property type="entry name" value="Putative DNA-binding domain"/>
    <property type="match status" value="1"/>
</dbReference>
<keyword evidence="3" id="KW-1185">Reference proteome</keyword>
<dbReference type="Proteomes" id="UP001595767">
    <property type="component" value="Unassembled WGS sequence"/>
</dbReference>
<dbReference type="Gene3D" id="1.10.1660.10">
    <property type="match status" value="1"/>
</dbReference>
<dbReference type="RefSeq" id="WP_378552764.1">
    <property type="nucleotide sequence ID" value="NZ_JBHSBA010000014.1"/>
</dbReference>
<protein>
    <submittedName>
        <fullName evidence="2">Helix-turn-helix domain-containing protein</fullName>
    </submittedName>
</protein>
<feature type="domain" description="Helix-turn-helix" evidence="1">
    <location>
        <begin position="12"/>
        <end position="61"/>
    </location>
</feature>
<dbReference type="InterPro" id="IPR041657">
    <property type="entry name" value="HTH_17"/>
</dbReference>
<reference evidence="3" key="1">
    <citation type="journal article" date="2019" name="Int. J. Syst. Evol. Microbiol.">
        <title>The Global Catalogue of Microorganisms (GCM) 10K type strain sequencing project: providing services to taxonomists for standard genome sequencing and annotation.</title>
        <authorList>
            <consortium name="The Broad Institute Genomics Platform"/>
            <consortium name="The Broad Institute Genome Sequencing Center for Infectious Disease"/>
            <person name="Wu L."/>
            <person name="Ma J."/>
        </authorList>
    </citation>
    <scope>NUCLEOTIDE SEQUENCE [LARGE SCALE GENOMIC DNA]</scope>
    <source>
        <strain evidence="3">CGMCC 4.7204</strain>
    </source>
</reference>
<sequence length="73" mass="8016">MSVMHPNREIGTSDASRILGVTVATVTRWALSGYLPHLHKAPGPRGHWMFDESVVSALAHRRTEARRVLGLAS</sequence>
<accession>A0ABV8LAK8</accession>
<evidence type="ECO:0000259" key="1">
    <source>
        <dbReference type="Pfam" id="PF12728"/>
    </source>
</evidence>
<organism evidence="2 3">
    <name type="scientific">Nocardia rhizosphaerae</name>
    <dbReference type="NCBI Taxonomy" id="1691571"/>
    <lineage>
        <taxon>Bacteria</taxon>
        <taxon>Bacillati</taxon>
        <taxon>Actinomycetota</taxon>
        <taxon>Actinomycetes</taxon>
        <taxon>Mycobacteriales</taxon>
        <taxon>Nocardiaceae</taxon>
        <taxon>Nocardia</taxon>
    </lineage>
</organism>
<dbReference type="InterPro" id="IPR009061">
    <property type="entry name" value="DNA-bd_dom_put_sf"/>
</dbReference>